<evidence type="ECO:0000313" key="1">
    <source>
        <dbReference type="EMBL" id="RMI35372.1"/>
    </source>
</evidence>
<dbReference type="GO" id="GO:0016787">
    <property type="term" value="F:hydrolase activity"/>
    <property type="evidence" value="ECO:0007669"/>
    <property type="project" value="UniProtKB-KW"/>
</dbReference>
<keyword evidence="1" id="KW-0378">Hydrolase</keyword>
<dbReference type="PANTHER" id="PTHR43546:SF3">
    <property type="entry name" value="UPF0173 METAL-DEPENDENT HYDROLASE MJ1163"/>
    <property type="match status" value="1"/>
</dbReference>
<reference evidence="1 2" key="1">
    <citation type="submission" date="2018-10" db="EMBL/GenBank/DDBJ databases">
        <title>Isolation from cow dung.</title>
        <authorList>
            <person name="Ling L."/>
        </authorList>
    </citation>
    <scope>NUCLEOTIDE SEQUENCE [LARGE SCALE GENOMIC DNA]</scope>
    <source>
        <strain evidence="1 2">NEAU-LL90</strain>
    </source>
</reference>
<dbReference type="InterPro" id="IPR036866">
    <property type="entry name" value="RibonucZ/Hydroxyglut_hydro"/>
</dbReference>
<sequence length="358" mass="38060">MPGLDRSAFAAGLDALRGRSPVLPVPEHAATVAARRRFFGADVVDPDSGAVRADRVVVSWFGCASFAVALGGTVVLLDAWVPRGATGGYVPTTPAEVAALRPAAIFLGHGHFDHAADAGPIAAASGATVFGTTQHCAAARADAPAATFHCVELGAAGDPPGTMANHELGPISVTAVQHLHSALSPRDDGPQGSPGMRWQPPNLGSILRHPPRLPDVLNLCTHLTDPCGGTLLYQFRVGNFTLTWHDSSGPLLDNAPQVLDTLRALPRTDLHLGAIQGYNQYRNGLRDPRTYIEALRPKVFAPCHHDNWLPLITTDARAYHEPLLAELNRIPPAGRPQLAWLADRADYLAPARLTFALR</sequence>
<dbReference type="OrthoDB" id="9789133at2"/>
<protein>
    <submittedName>
        <fullName evidence="1">MBL fold metallo-hydrolase</fullName>
    </submittedName>
</protein>
<gene>
    <name evidence="1" type="ORF">EBN03_03580</name>
</gene>
<dbReference type="Gene3D" id="3.60.15.10">
    <property type="entry name" value="Ribonuclease Z/Hydroxyacylglutathione hydrolase-like"/>
    <property type="match status" value="1"/>
</dbReference>
<evidence type="ECO:0000313" key="2">
    <source>
        <dbReference type="Proteomes" id="UP000279275"/>
    </source>
</evidence>
<dbReference type="SUPFAM" id="SSF56281">
    <property type="entry name" value="Metallo-hydrolase/oxidoreductase"/>
    <property type="match status" value="1"/>
</dbReference>
<proteinExistence type="predicted"/>
<keyword evidence="2" id="KW-1185">Reference proteome</keyword>
<dbReference type="AlphaFoldDB" id="A0A3M2LD20"/>
<dbReference type="EMBL" id="RFFH01000001">
    <property type="protein sequence ID" value="RMI35372.1"/>
    <property type="molecule type" value="Genomic_DNA"/>
</dbReference>
<dbReference type="RefSeq" id="WP_122186346.1">
    <property type="nucleotide sequence ID" value="NZ_RFFH01000001.1"/>
</dbReference>
<accession>A0A3M2LD20</accession>
<dbReference type="InterPro" id="IPR050114">
    <property type="entry name" value="UPF0173_UPF0282_UlaG_hydrolase"/>
</dbReference>
<organism evidence="1 2">
    <name type="scientific">Nocardia stercoris</name>
    <dbReference type="NCBI Taxonomy" id="2483361"/>
    <lineage>
        <taxon>Bacteria</taxon>
        <taxon>Bacillati</taxon>
        <taxon>Actinomycetota</taxon>
        <taxon>Actinomycetes</taxon>
        <taxon>Mycobacteriales</taxon>
        <taxon>Nocardiaceae</taxon>
        <taxon>Nocardia</taxon>
    </lineage>
</organism>
<dbReference type="Proteomes" id="UP000279275">
    <property type="component" value="Unassembled WGS sequence"/>
</dbReference>
<dbReference type="PANTHER" id="PTHR43546">
    <property type="entry name" value="UPF0173 METAL-DEPENDENT HYDROLASE MJ1163-RELATED"/>
    <property type="match status" value="1"/>
</dbReference>
<comment type="caution">
    <text evidence="1">The sequence shown here is derived from an EMBL/GenBank/DDBJ whole genome shotgun (WGS) entry which is preliminary data.</text>
</comment>
<name>A0A3M2LD20_9NOCA</name>